<feature type="compositionally biased region" description="Pro residues" evidence="3">
    <location>
        <begin position="682"/>
        <end position="710"/>
    </location>
</feature>
<feature type="coiled-coil region" evidence="2">
    <location>
        <begin position="132"/>
        <end position="348"/>
    </location>
</feature>
<keyword evidence="5" id="KW-1185">Reference proteome</keyword>
<feature type="region of interest" description="Disordered" evidence="3">
    <location>
        <begin position="377"/>
        <end position="494"/>
    </location>
</feature>
<feature type="region of interest" description="Disordered" evidence="3">
    <location>
        <begin position="24"/>
        <end position="75"/>
    </location>
</feature>
<feature type="compositionally biased region" description="Low complexity" evidence="3">
    <location>
        <begin position="667"/>
        <end position="680"/>
    </location>
</feature>
<feature type="region of interest" description="Disordered" evidence="3">
    <location>
        <begin position="653"/>
        <end position="720"/>
    </location>
</feature>
<organism evidence="5 6">
    <name type="scientific">Prunus avium</name>
    <name type="common">Cherry</name>
    <name type="synonym">Cerasus avium</name>
    <dbReference type="NCBI Taxonomy" id="42229"/>
    <lineage>
        <taxon>Eukaryota</taxon>
        <taxon>Viridiplantae</taxon>
        <taxon>Streptophyta</taxon>
        <taxon>Embryophyta</taxon>
        <taxon>Tracheophyta</taxon>
        <taxon>Spermatophyta</taxon>
        <taxon>Magnoliopsida</taxon>
        <taxon>eudicotyledons</taxon>
        <taxon>Gunneridae</taxon>
        <taxon>Pentapetalae</taxon>
        <taxon>rosids</taxon>
        <taxon>fabids</taxon>
        <taxon>Rosales</taxon>
        <taxon>Rosaceae</taxon>
        <taxon>Amygdaloideae</taxon>
        <taxon>Amygdaleae</taxon>
        <taxon>Prunus</taxon>
    </lineage>
</organism>
<feature type="signal peptide" evidence="4">
    <location>
        <begin position="1"/>
        <end position="17"/>
    </location>
</feature>
<evidence type="ECO:0000256" key="4">
    <source>
        <dbReference type="SAM" id="SignalP"/>
    </source>
</evidence>
<feature type="compositionally biased region" description="Polar residues" evidence="3">
    <location>
        <begin position="417"/>
        <end position="427"/>
    </location>
</feature>
<evidence type="ECO:0000256" key="1">
    <source>
        <dbReference type="ARBA" id="ARBA00023054"/>
    </source>
</evidence>
<feature type="compositionally biased region" description="Polar residues" evidence="3">
    <location>
        <begin position="435"/>
        <end position="444"/>
    </location>
</feature>
<feature type="compositionally biased region" description="Basic and acidic residues" evidence="3">
    <location>
        <begin position="31"/>
        <end position="45"/>
    </location>
</feature>
<dbReference type="PANTHER" id="PTHR31342">
    <property type="entry name" value="PROTEIN CHUP1, CHLOROPLASTIC"/>
    <property type="match status" value="1"/>
</dbReference>
<dbReference type="InterPro" id="IPR040265">
    <property type="entry name" value="CHUP1/IPGA1-like"/>
</dbReference>
<keyword evidence="4" id="KW-0732">Signal</keyword>
<dbReference type="GO" id="GO:0009707">
    <property type="term" value="C:chloroplast outer membrane"/>
    <property type="evidence" value="ECO:0007669"/>
    <property type="project" value="TreeGrafter"/>
</dbReference>
<sequence>MIVRLGLLVAASIAAFAARQHNVKNSASTSRHSENGEANFKHQSEKEDEEQLTYSNDSLREKDGKEEEEEEEEEEVKLISSIFDRARDISPGDIGNEDILPEFEDLLSGEIEIPLLVNKMDSKEKHVYETEMVNNASELERLRNLVKELEEREVKLEGELLEYYGLKEQESDVTELQRQLKIKTVEVGMLNITINSLQTERKKLQEEIAQGVSAKKELEAARYKLKELQRQIQLDANQTKGQLLLLKQQVSGLQAKEEEAVKKDAEIEKKLKAVKELEVEVMELKRKNKELQIEKRELTIKLNAAEARVAALSNMTESDMVANVREEANNLKHANEDLSKQVEGLQMNRFSEVEELVYLRWVNACLRYELRNYQTPQGKVSARDLNKSLSPKSQEKAKQLMLEYAGSERGQGDTDIESNFSHPSSPGSEDFDNVSIDSSTSRYGSLSKKPSIMQKLKRWGKSKDDSSALSSPSRSLSGGSPSRASMSVRPRGPLESLMIRNAGDGVAITTFGKVDQELPDSPQTPSLPNIRTQMSSSNSPNSVAASFQLMSKSVEGVLDEKYPAYKDRHKLALEREKQIKERAEQARAEKYGDKSNVNFTYEPRAKAERPVALPPKLAHIKEKAVILGDSSNQTNYGNAVDSQAITKMKLAQIEKRPPRVPRPPPKASGGAPAGTTPKPSSGVPPPPPGGPPPPPPPPGGPPPPPPPPGSLPRGAGSADKVHRAPELVEFYQSLMKREAKKDTSSLISSSSNASDARSNMIGEIENKSSFLLAVKADVEAQGDFVMSLAAEVRAASFTNIEDLVAFVNWLDEELSFLVDERAVLKHFDWPEGKVDALREAAFEYQDLMKLEKQVSSFVDDPKLPCEAALKKMYSLLEKVEQSVYALLRTRDMAISRCKEFGIPVDWLLDSGVVGKIKLSSVQLARKYMKRVASELDALSGPEKEPNREFILLQGVRFAFRVHQFAGGFDAESMKAFEELRGRVSGQTEDNKQEP</sequence>
<feature type="chain" id="PRO_5027535306" evidence="4">
    <location>
        <begin position="18"/>
        <end position="994"/>
    </location>
</feature>
<feature type="region of interest" description="Disordered" evidence="3">
    <location>
        <begin position="512"/>
        <end position="543"/>
    </location>
</feature>
<dbReference type="GeneID" id="110744271"/>
<reference evidence="6" key="1">
    <citation type="submission" date="2025-08" db="UniProtKB">
        <authorList>
            <consortium name="RefSeq"/>
        </authorList>
    </citation>
    <scope>IDENTIFICATION</scope>
</reference>
<dbReference type="KEGG" id="pavi:110744271"/>
<dbReference type="PANTHER" id="PTHR31342:SF7">
    <property type="entry name" value="PROTEIN CHUP1, CHLOROPLASTIC"/>
    <property type="match status" value="1"/>
</dbReference>
<protein>
    <submittedName>
        <fullName evidence="6">Protein CHUP1, chloroplastic isoform X1</fullName>
    </submittedName>
</protein>
<gene>
    <name evidence="6" type="primary">LOC110744271</name>
</gene>
<evidence type="ECO:0000256" key="3">
    <source>
        <dbReference type="SAM" id="MobiDB-lite"/>
    </source>
</evidence>
<dbReference type="AlphaFoldDB" id="A0A6P5RDH0"/>
<evidence type="ECO:0000256" key="2">
    <source>
        <dbReference type="SAM" id="Coils"/>
    </source>
</evidence>
<keyword evidence="1 2" id="KW-0175">Coiled coil</keyword>
<dbReference type="GO" id="GO:0009902">
    <property type="term" value="P:chloroplast relocation"/>
    <property type="evidence" value="ECO:0007669"/>
    <property type="project" value="TreeGrafter"/>
</dbReference>
<feature type="compositionally biased region" description="Low complexity" evidence="3">
    <location>
        <begin position="467"/>
        <end position="485"/>
    </location>
</feature>
<proteinExistence type="predicted"/>
<accession>A0A6P5RDH0</accession>
<dbReference type="Proteomes" id="UP000515124">
    <property type="component" value="Unplaced"/>
</dbReference>
<feature type="compositionally biased region" description="Polar residues" evidence="3">
    <location>
        <begin position="521"/>
        <end position="534"/>
    </location>
</feature>
<name>A0A6P5RDH0_PRUAV</name>
<evidence type="ECO:0000313" key="5">
    <source>
        <dbReference type="Proteomes" id="UP000515124"/>
    </source>
</evidence>
<dbReference type="RefSeq" id="XP_021799928.1">
    <property type="nucleotide sequence ID" value="XM_021944236.1"/>
</dbReference>
<evidence type="ECO:0000313" key="6">
    <source>
        <dbReference type="RefSeq" id="XP_021799928.1"/>
    </source>
</evidence>
<dbReference type="SUPFAM" id="SSF101447">
    <property type="entry name" value="Formin homology 2 domain (FH2 domain)"/>
    <property type="match status" value="1"/>
</dbReference>
<feature type="compositionally biased region" description="Acidic residues" evidence="3">
    <location>
        <begin position="66"/>
        <end position="75"/>
    </location>
</feature>